<sequence length="227" mass="24380">MFKQCTALALVAVAAAGCTTVRETQPTQTARQQLVMSSAADYASAQITPNVPRGNAIFVDTTDFLADGEYRTGYAMSSIQSRLLDEGYKIVGSVDQADTIARISTGALSINQSDTLFGIPSIPIPIPLTGTVSTPELAAYKKARRTGVAKFLVSFYDAKTGNMQDVVGPVYGFSHDNKSTLFGVSWRAQNLVPEEMQDELQGKVDKKTFNTAPVTDDSAPVRTETPQ</sequence>
<organism evidence="3 4">
    <name type="scientific">Salinisphaera japonica YTM-1</name>
    <dbReference type="NCBI Taxonomy" id="1209778"/>
    <lineage>
        <taxon>Bacteria</taxon>
        <taxon>Pseudomonadati</taxon>
        <taxon>Pseudomonadota</taxon>
        <taxon>Gammaproteobacteria</taxon>
        <taxon>Salinisphaerales</taxon>
        <taxon>Salinisphaeraceae</taxon>
        <taxon>Salinisphaera</taxon>
    </lineage>
</organism>
<dbReference type="Proteomes" id="UP000285310">
    <property type="component" value="Unassembled WGS sequence"/>
</dbReference>
<evidence type="ECO:0000313" key="3">
    <source>
        <dbReference type="EMBL" id="ROO27341.1"/>
    </source>
</evidence>
<accession>A0A423PP77</accession>
<dbReference type="RefSeq" id="WP_123658444.1">
    <property type="nucleotide sequence ID" value="NZ_AYKG01000028.1"/>
</dbReference>
<dbReference type="InParanoid" id="A0A423PP77"/>
<evidence type="ECO:0008006" key="5">
    <source>
        <dbReference type="Google" id="ProtNLM"/>
    </source>
</evidence>
<dbReference type="AlphaFoldDB" id="A0A423PP77"/>
<dbReference type="Pfam" id="PF20360">
    <property type="entry name" value="DUF6655"/>
    <property type="match status" value="1"/>
</dbReference>
<dbReference type="InterPro" id="IPR046596">
    <property type="entry name" value="DUF6655"/>
</dbReference>
<feature type="chain" id="PRO_5019061311" description="FlgO domain-containing protein" evidence="2">
    <location>
        <begin position="17"/>
        <end position="227"/>
    </location>
</feature>
<name>A0A423PP77_9GAMM</name>
<proteinExistence type="predicted"/>
<protein>
    <recommendedName>
        <fullName evidence="5">FlgO domain-containing protein</fullName>
    </recommendedName>
</protein>
<dbReference type="EMBL" id="AYKG01000028">
    <property type="protein sequence ID" value="ROO27341.1"/>
    <property type="molecule type" value="Genomic_DNA"/>
</dbReference>
<comment type="caution">
    <text evidence="3">The sequence shown here is derived from an EMBL/GenBank/DDBJ whole genome shotgun (WGS) entry which is preliminary data.</text>
</comment>
<feature type="region of interest" description="Disordered" evidence="1">
    <location>
        <begin position="197"/>
        <end position="227"/>
    </location>
</feature>
<reference evidence="3 4" key="1">
    <citation type="submission" date="2013-10" db="EMBL/GenBank/DDBJ databases">
        <title>Salinisphaera japonica YTM-1 Genome Sequencing.</title>
        <authorList>
            <person name="Lai Q."/>
            <person name="Li C."/>
            <person name="Shao Z."/>
        </authorList>
    </citation>
    <scope>NUCLEOTIDE SEQUENCE [LARGE SCALE GENOMIC DNA]</scope>
    <source>
        <strain evidence="3 4">YTM-1</strain>
    </source>
</reference>
<evidence type="ECO:0000256" key="2">
    <source>
        <dbReference type="SAM" id="SignalP"/>
    </source>
</evidence>
<gene>
    <name evidence="3" type="ORF">SAJA_09745</name>
</gene>
<feature type="signal peptide" evidence="2">
    <location>
        <begin position="1"/>
        <end position="16"/>
    </location>
</feature>
<keyword evidence="4" id="KW-1185">Reference proteome</keyword>
<evidence type="ECO:0000256" key="1">
    <source>
        <dbReference type="SAM" id="MobiDB-lite"/>
    </source>
</evidence>
<keyword evidence="2" id="KW-0732">Signal</keyword>
<evidence type="ECO:0000313" key="4">
    <source>
        <dbReference type="Proteomes" id="UP000285310"/>
    </source>
</evidence>
<dbReference type="OrthoDB" id="7056952at2"/>
<dbReference type="PROSITE" id="PS51257">
    <property type="entry name" value="PROKAR_LIPOPROTEIN"/>
    <property type="match status" value="1"/>
</dbReference>